<accession>A0AAE3SG16</accession>
<dbReference type="InterPro" id="IPR001650">
    <property type="entry name" value="Helicase_C-like"/>
</dbReference>
<dbReference type="Gene3D" id="3.40.50.300">
    <property type="entry name" value="P-loop containing nucleotide triphosphate hydrolases"/>
    <property type="match status" value="2"/>
</dbReference>
<dbReference type="InterPro" id="IPR013689">
    <property type="entry name" value="RNA_helicase_ATP-dep_HrpB_C"/>
</dbReference>
<comment type="caution">
    <text evidence="7">The sequence shown here is derived from an EMBL/GenBank/DDBJ whole genome shotgun (WGS) entry which is preliminary data.</text>
</comment>
<dbReference type="Pfam" id="PF00270">
    <property type="entry name" value="DEAD"/>
    <property type="match status" value="1"/>
</dbReference>
<dbReference type="AlphaFoldDB" id="A0AAE3SG16"/>
<keyword evidence="1" id="KW-0547">Nucleotide-binding</keyword>
<dbReference type="SMART" id="SM00487">
    <property type="entry name" value="DEXDc"/>
    <property type="match status" value="1"/>
</dbReference>
<dbReference type="PANTHER" id="PTHR43519:SF1">
    <property type="entry name" value="ATP-DEPENDENT RNA HELICASE HRPB"/>
    <property type="match status" value="1"/>
</dbReference>
<evidence type="ECO:0000259" key="6">
    <source>
        <dbReference type="PROSITE" id="PS51194"/>
    </source>
</evidence>
<evidence type="ECO:0000313" key="8">
    <source>
        <dbReference type="Proteomes" id="UP001209229"/>
    </source>
</evidence>
<dbReference type="PANTHER" id="PTHR43519">
    <property type="entry name" value="ATP-DEPENDENT RNA HELICASE HRPB"/>
    <property type="match status" value="1"/>
</dbReference>
<keyword evidence="8" id="KW-1185">Reference proteome</keyword>
<keyword evidence="3 7" id="KW-0347">Helicase</keyword>
<dbReference type="Pfam" id="PF24473">
    <property type="entry name" value="CON_HrpB"/>
    <property type="match status" value="1"/>
</dbReference>
<gene>
    <name evidence="7" type="primary">hrpB</name>
    <name evidence="7" type="ORF">OM075_16145</name>
</gene>
<dbReference type="InterPro" id="IPR011545">
    <property type="entry name" value="DEAD/DEAH_box_helicase_dom"/>
</dbReference>
<keyword evidence="4" id="KW-0067">ATP-binding</keyword>
<dbReference type="Pfam" id="PF08482">
    <property type="entry name" value="HrpB_C"/>
    <property type="match status" value="1"/>
</dbReference>
<dbReference type="InterPro" id="IPR010225">
    <property type="entry name" value="HrpB"/>
</dbReference>
<dbReference type="InterPro" id="IPR056329">
    <property type="entry name" value="CON_HrpB"/>
</dbReference>
<dbReference type="InterPro" id="IPR014001">
    <property type="entry name" value="Helicase_ATP-bd"/>
</dbReference>
<feature type="domain" description="Helicase ATP-binding" evidence="5">
    <location>
        <begin position="21"/>
        <end position="185"/>
    </location>
</feature>
<dbReference type="Proteomes" id="UP001209229">
    <property type="component" value="Unassembled WGS sequence"/>
</dbReference>
<dbReference type="NCBIfam" id="TIGR01970">
    <property type="entry name" value="DEAH_box_HrpB"/>
    <property type="match status" value="1"/>
</dbReference>
<evidence type="ECO:0000259" key="5">
    <source>
        <dbReference type="PROSITE" id="PS51192"/>
    </source>
</evidence>
<dbReference type="PIRSF" id="PIRSF005496">
    <property type="entry name" value="ATP_hel_hrpB"/>
    <property type="match status" value="1"/>
</dbReference>
<dbReference type="GO" id="GO:0003676">
    <property type="term" value="F:nucleic acid binding"/>
    <property type="evidence" value="ECO:0007669"/>
    <property type="project" value="InterPro"/>
</dbReference>
<dbReference type="GO" id="GO:0004386">
    <property type="term" value="F:helicase activity"/>
    <property type="evidence" value="ECO:0007669"/>
    <property type="project" value="UniProtKB-KW"/>
</dbReference>
<evidence type="ECO:0000256" key="3">
    <source>
        <dbReference type="ARBA" id="ARBA00022806"/>
    </source>
</evidence>
<dbReference type="SUPFAM" id="SSF52540">
    <property type="entry name" value="P-loop containing nucleoside triphosphate hydrolases"/>
    <property type="match status" value="1"/>
</dbReference>
<dbReference type="CDD" id="cd17990">
    <property type="entry name" value="DEXHc_HrpB"/>
    <property type="match status" value="1"/>
</dbReference>
<organism evidence="7 8">
    <name type="scientific">Plebeiibacterium sediminum</name>
    <dbReference type="NCBI Taxonomy" id="2992112"/>
    <lineage>
        <taxon>Bacteria</taxon>
        <taxon>Pseudomonadati</taxon>
        <taxon>Bacteroidota</taxon>
        <taxon>Bacteroidia</taxon>
        <taxon>Marinilabiliales</taxon>
        <taxon>Marinilabiliaceae</taxon>
        <taxon>Plebeiibacterium</taxon>
    </lineage>
</organism>
<feature type="domain" description="Helicase C-terminal" evidence="6">
    <location>
        <begin position="210"/>
        <end position="374"/>
    </location>
</feature>
<keyword evidence="2" id="KW-0378">Hydrolase</keyword>
<name>A0AAE3SG16_9BACT</name>
<dbReference type="Pfam" id="PF00271">
    <property type="entry name" value="Helicase_C"/>
    <property type="match status" value="1"/>
</dbReference>
<dbReference type="CDD" id="cd18791">
    <property type="entry name" value="SF2_C_RHA"/>
    <property type="match status" value="1"/>
</dbReference>
<evidence type="ECO:0000256" key="2">
    <source>
        <dbReference type="ARBA" id="ARBA00022801"/>
    </source>
</evidence>
<dbReference type="Gene3D" id="1.20.120.1080">
    <property type="match status" value="1"/>
</dbReference>
<reference evidence="7" key="1">
    <citation type="submission" date="2022-10" db="EMBL/GenBank/DDBJ databases">
        <authorList>
            <person name="Yu W.X."/>
        </authorList>
    </citation>
    <scope>NUCLEOTIDE SEQUENCE</scope>
    <source>
        <strain evidence="7">AAT</strain>
    </source>
</reference>
<dbReference type="InterPro" id="IPR049614">
    <property type="entry name" value="HrpB_DEXH"/>
</dbReference>
<dbReference type="PROSITE" id="PS51194">
    <property type="entry name" value="HELICASE_CTER"/>
    <property type="match status" value="1"/>
</dbReference>
<evidence type="ECO:0000256" key="4">
    <source>
        <dbReference type="ARBA" id="ARBA00022840"/>
    </source>
</evidence>
<dbReference type="PROSITE" id="PS51192">
    <property type="entry name" value="HELICASE_ATP_BIND_1"/>
    <property type="match status" value="1"/>
</dbReference>
<dbReference type="FunFam" id="3.40.50.300:FF:002125">
    <property type="entry name" value="ATP-dependent helicase HrpB"/>
    <property type="match status" value="1"/>
</dbReference>
<dbReference type="InterPro" id="IPR027417">
    <property type="entry name" value="P-loop_NTPase"/>
</dbReference>
<dbReference type="SMART" id="SM00490">
    <property type="entry name" value="HELICc"/>
    <property type="match status" value="1"/>
</dbReference>
<sequence>MLSLDPYKIDLPVVAIFDEVKAVLKEENTLIVNAPAGAGKSTLLPLVLMNEDWLQGKKIIMLEPRRLAAKTIALRMAQLLNEKVGESVGYRIRFDNCVSDKTKIEVVTEGILTRMLQSDNAIENVGLVIFDEFHERSLFADVALALARESQQVLRPDLRLMVMSATLNLPVLSSLLKSRVVQSEGRQYPVEIKYDGDTDLMMLPELSARLVKKIIQNEDGDVLVFLPGEGEIKKCETILKRTLKGVLVYPLYGQLPPSKQMAAIMPNREGKRKVVLATSIAETSLTIEGIKVVVDCGLSRTMRFNPSTALSKLETVEITKDAADQRAGRAGRLSPGVCYRMWTKATHSRLREHRTPEIIEADLASLVLDLAVWGISNPNNLIWLTPPPKGAIAQATDLLHQLEALEDGRITSHGKAINQLPCHPRIAHMLIMAQEEGLTELATDIAAILEERDPLGKEAGIDINLRIEALRKSRKGLIGNKILSRIEKVAGQYRKMLNVEIDNSNVDPYETGLLLVYAYPERIAHAKPGNNAQFKMANGAITAAGHKDDLAHEAWLAVAHVNMRDSVGKIFTASALNPRDLAPMVKEKDQVEWDTKRGGFSAVRNLCVGHIILQSKPLQYYDEALKIKAISSAVSKEGENLLNWDKEVIQWQNRVLSLRKWNTDEDWPDVSTSALLESNEEWLSPYFNSVKKPEDLKKINLKEVLQHHLSFEKQQLLEELAPEKIEVPTGSKIKIQYHANGEVPVLPVRLQEIFGWQDTPTVNKGKVSLLMHLLSPGFKPVQITGDLRSFWSNAYFEVKKELKARYPKHKWPDDPLNEKPNRK</sequence>
<proteinExistence type="predicted"/>
<protein>
    <submittedName>
        <fullName evidence="7">ATP-dependent helicase HrpB</fullName>
    </submittedName>
</protein>
<dbReference type="InterPro" id="IPR007502">
    <property type="entry name" value="Helicase-assoc_dom"/>
</dbReference>
<dbReference type="EMBL" id="JAPDPJ010000042">
    <property type="protein sequence ID" value="MCW3788008.1"/>
    <property type="molecule type" value="Genomic_DNA"/>
</dbReference>
<dbReference type="SMART" id="SM00847">
    <property type="entry name" value="HA2"/>
    <property type="match status" value="1"/>
</dbReference>
<evidence type="ECO:0000313" key="7">
    <source>
        <dbReference type="EMBL" id="MCW3788008.1"/>
    </source>
</evidence>
<dbReference type="GO" id="GO:0005524">
    <property type="term" value="F:ATP binding"/>
    <property type="evidence" value="ECO:0007669"/>
    <property type="project" value="UniProtKB-KW"/>
</dbReference>
<dbReference type="GO" id="GO:0016787">
    <property type="term" value="F:hydrolase activity"/>
    <property type="evidence" value="ECO:0007669"/>
    <property type="project" value="UniProtKB-KW"/>
</dbReference>
<evidence type="ECO:0000256" key="1">
    <source>
        <dbReference type="ARBA" id="ARBA00022741"/>
    </source>
</evidence>
<dbReference type="RefSeq" id="WP_301191569.1">
    <property type="nucleotide sequence ID" value="NZ_JAPDPJ010000042.1"/>
</dbReference>